<dbReference type="InterPro" id="IPR012910">
    <property type="entry name" value="Plug_dom"/>
</dbReference>
<dbReference type="InterPro" id="IPR039426">
    <property type="entry name" value="TonB-dep_rcpt-like"/>
</dbReference>
<dbReference type="OrthoDB" id="9758472at2"/>
<proteinExistence type="inferred from homology"/>
<evidence type="ECO:0000259" key="12">
    <source>
        <dbReference type="Pfam" id="PF07715"/>
    </source>
</evidence>
<keyword evidence="4 8" id="KW-0812">Transmembrane</keyword>
<dbReference type="PANTHER" id="PTHR30442">
    <property type="entry name" value="IRON III DICITRATE TRANSPORT PROTEIN FECA"/>
    <property type="match status" value="1"/>
</dbReference>
<comment type="caution">
    <text evidence="13">The sequence shown here is derived from an EMBL/GenBank/DDBJ whole genome shotgun (WGS) entry which is preliminary data.</text>
</comment>
<gene>
    <name evidence="13" type="ORF">CLV98_105184</name>
</gene>
<keyword evidence="6 8" id="KW-0472">Membrane</keyword>
<dbReference type="GO" id="GO:0009279">
    <property type="term" value="C:cell outer membrane"/>
    <property type="evidence" value="ECO:0007669"/>
    <property type="project" value="UniProtKB-SubCell"/>
</dbReference>
<dbReference type="AlphaFoldDB" id="A0A316ALR6"/>
<evidence type="ECO:0000313" key="13">
    <source>
        <dbReference type="EMBL" id="PWJ58004.1"/>
    </source>
</evidence>
<dbReference type="InterPro" id="IPR036942">
    <property type="entry name" value="Beta-barrel_TonB_sf"/>
</dbReference>
<evidence type="ECO:0000256" key="10">
    <source>
        <dbReference type="SAM" id="SignalP"/>
    </source>
</evidence>
<feature type="chain" id="PRO_5016421506" evidence="10">
    <location>
        <begin position="23"/>
        <end position="816"/>
    </location>
</feature>
<dbReference type="Pfam" id="PF07715">
    <property type="entry name" value="Plug"/>
    <property type="match status" value="1"/>
</dbReference>
<accession>A0A316ALR6</accession>
<evidence type="ECO:0000256" key="9">
    <source>
        <dbReference type="RuleBase" id="RU003357"/>
    </source>
</evidence>
<evidence type="ECO:0000256" key="3">
    <source>
        <dbReference type="ARBA" id="ARBA00022452"/>
    </source>
</evidence>
<sequence>MSARIFVCLLLLANLITTHSFAQNIKVKGMVKDISGMAVPSANVHLIESDSWLTTNKDGVVQFVGRAGERIQVHISSLNFEAFDQTITLPQQGESWEVLFELTPKVNDLEEVRIREKKNDENGLRRLSDVENMAIYAGKKNEVVVVDGLNANLATNNARQIYAKVPGINIIENDAYGVQLGVATRGLNPNRTTEFNSRQNGYDISADPIGYPESYYTPPTEAIESIEIVRGAASLQYGTQFGGLLNFRFKNGNPDKKIELLTRQTVGSYGLFNSFTSLGGKVGKMQYYTFYQHKQGQGWRQNSGLRLNAGFGKMSYAINSKLKVSFELTLMDYQMQQPGGLTDQQFQEDPQASYRDRNWFKAQWRIPAFTADYRLNDRTQLNLRTYGLLAERGSIGNIINPLRDKTDTTSRRQLTYDHYQNFGSELRLLHRYTVAGKVSSAVVGIRYFHGNTQRTQGTGFEGNDANFNFPNEDRVDEFDYRFPSTNAALFLENVFWLSDKWTVTPGVRMEYISSNSKGYAIEPVTGEVVYGQQHKKRHFPLFGIGINRIVASGTPGSTTGSSEFYFNISQNYSPVNFSDIIVRTPNFQVDPDLKDVTGFNADLGFRGHFKNWLNFDASLYYMDYNNRIGIIRKASDDGLEVIRYRTNIGRSRSLGTEIFGEINMTKLTGLKPAAGEISVFGSLGYTNASYISAINPLLNTLIVGNQVEYAPKYVVRTGLTYKIQNLSVTMQYAFTSQQYTDAYNSSHTADGLVGEIPAYQLLDLTANYQMGKFQISGSVNNLLNERYFTRRALGFPGPGIIPNDARTATLSVAFKL</sequence>
<keyword evidence="2 8" id="KW-0813">Transport</keyword>
<keyword evidence="10" id="KW-0732">Signal</keyword>
<evidence type="ECO:0000256" key="5">
    <source>
        <dbReference type="ARBA" id="ARBA00023077"/>
    </source>
</evidence>
<protein>
    <submittedName>
        <fullName evidence="13">Fe(3+) dicitrate transport protein</fullName>
    </submittedName>
</protein>
<evidence type="ECO:0000313" key="14">
    <source>
        <dbReference type="Proteomes" id="UP000245880"/>
    </source>
</evidence>
<dbReference type="InterPro" id="IPR000531">
    <property type="entry name" value="Beta-barrel_TonB"/>
</dbReference>
<keyword evidence="5 9" id="KW-0798">TonB box</keyword>
<dbReference type="RefSeq" id="WP_109674599.1">
    <property type="nucleotide sequence ID" value="NZ_QGDT01000005.1"/>
</dbReference>
<evidence type="ECO:0000256" key="8">
    <source>
        <dbReference type="PROSITE-ProRule" id="PRU01360"/>
    </source>
</evidence>
<comment type="similarity">
    <text evidence="8 9">Belongs to the TonB-dependent receptor family.</text>
</comment>
<reference evidence="13 14" key="1">
    <citation type="submission" date="2018-03" db="EMBL/GenBank/DDBJ databases">
        <title>Genomic Encyclopedia of Archaeal and Bacterial Type Strains, Phase II (KMG-II): from individual species to whole genera.</title>
        <authorList>
            <person name="Goeker M."/>
        </authorList>
    </citation>
    <scope>NUCLEOTIDE SEQUENCE [LARGE SCALE GENOMIC DNA]</scope>
    <source>
        <strain evidence="13 14">DSM 100346</strain>
    </source>
</reference>
<dbReference type="EMBL" id="QGDT01000005">
    <property type="protein sequence ID" value="PWJ58004.1"/>
    <property type="molecule type" value="Genomic_DNA"/>
</dbReference>
<feature type="signal peptide" evidence="10">
    <location>
        <begin position="1"/>
        <end position="22"/>
    </location>
</feature>
<dbReference type="SUPFAM" id="SSF49464">
    <property type="entry name" value="Carboxypeptidase regulatory domain-like"/>
    <property type="match status" value="1"/>
</dbReference>
<dbReference type="PANTHER" id="PTHR30442:SF0">
    <property type="entry name" value="FE(3+) DICITRATE TRANSPORT PROTEIN FECA"/>
    <property type="match status" value="1"/>
</dbReference>
<dbReference type="Proteomes" id="UP000245880">
    <property type="component" value="Unassembled WGS sequence"/>
</dbReference>
<evidence type="ECO:0000256" key="6">
    <source>
        <dbReference type="ARBA" id="ARBA00023136"/>
    </source>
</evidence>
<name>A0A316ALR6_9BACT</name>
<dbReference type="InterPro" id="IPR037066">
    <property type="entry name" value="Plug_dom_sf"/>
</dbReference>
<dbReference type="Pfam" id="PF00593">
    <property type="entry name" value="TonB_dep_Rec_b-barrel"/>
    <property type="match status" value="1"/>
</dbReference>
<evidence type="ECO:0000256" key="1">
    <source>
        <dbReference type="ARBA" id="ARBA00004571"/>
    </source>
</evidence>
<evidence type="ECO:0000259" key="11">
    <source>
        <dbReference type="Pfam" id="PF00593"/>
    </source>
</evidence>
<dbReference type="InterPro" id="IPR008969">
    <property type="entry name" value="CarboxyPept-like_regulatory"/>
</dbReference>
<evidence type="ECO:0000256" key="2">
    <source>
        <dbReference type="ARBA" id="ARBA00022448"/>
    </source>
</evidence>
<organism evidence="13 14">
    <name type="scientific">Dyadobacter jejuensis</name>
    <dbReference type="NCBI Taxonomy" id="1082580"/>
    <lineage>
        <taxon>Bacteria</taxon>
        <taxon>Pseudomonadati</taxon>
        <taxon>Bacteroidota</taxon>
        <taxon>Cytophagia</taxon>
        <taxon>Cytophagales</taxon>
        <taxon>Spirosomataceae</taxon>
        <taxon>Dyadobacter</taxon>
    </lineage>
</organism>
<feature type="domain" description="TonB-dependent receptor plug" evidence="12">
    <location>
        <begin position="154"/>
        <end position="240"/>
    </location>
</feature>
<dbReference type="SUPFAM" id="SSF56935">
    <property type="entry name" value="Porins"/>
    <property type="match status" value="1"/>
</dbReference>
<dbReference type="Gene3D" id="2.170.130.10">
    <property type="entry name" value="TonB-dependent receptor, plug domain"/>
    <property type="match status" value="1"/>
</dbReference>
<evidence type="ECO:0000256" key="7">
    <source>
        <dbReference type="ARBA" id="ARBA00023237"/>
    </source>
</evidence>
<dbReference type="Gene3D" id="2.40.170.20">
    <property type="entry name" value="TonB-dependent receptor, beta-barrel domain"/>
    <property type="match status" value="1"/>
</dbReference>
<keyword evidence="14" id="KW-1185">Reference proteome</keyword>
<comment type="subcellular location">
    <subcellularLocation>
        <location evidence="1 8">Cell outer membrane</location>
        <topology evidence="1 8">Multi-pass membrane protein</topology>
    </subcellularLocation>
</comment>
<evidence type="ECO:0000256" key="4">
    <source>
        <dbReference type="ARBA" id="ARBA00022692"/>
    </source>
</evidence>
<keyword evidence="3 8" id="KW-1134">Transmembrane beta strand</keyword>
<dbReference type="GO" id="GO:0033214">
    <property type="term" value="P:siderophore-iron import into cell"/>
    <property type="evidence" value="ECO:0007669"/>
    <property type="project" value="TreeGrafter"/>
</dbReference>
<feature type="domain" description="TonB-dependent receptor-like beta-barrel" evidence="11">
    <location>
        <begin position="313"/>
        <end position="782"/>
    </location>
</feature>
<dbReference type="PROSITE" id="PS52016">
    <property type="entry name" value="TONB_DEPENDENT_REC_3"/>
    <property type="match status" value="1"/>
</dbReference>
<keyword evidence="7 8" id="KW-0998">Cell outer membrane</keyword>